<comment type="caution">
    <text evidence="3">The sequence shown here is derived from an EMBL/GenBank/DDBJ whole genome shotgun (WGS) entry which is preliminary data.</text>
</comment>
<dbReference type="InterPro" id="IPR026093">
    <property type="entry name" value="MGARP"/>
</dbReference>
<feature type="compositionally biased region" description="Basic and acidic residues" evidence="1">
    <location>
        <begin position="64"/>
        <end position="79"/>
    </location>
</feature>
<evidence type="ECO:0000313" key="3">
    <source>
        <dbReference type="EMBL" id="KAK2069377.1"/>
    </source>
</evidence>
<feature type="region of interest" description="Disordered" evidence="1">
    <location>
        <begin position="499"/>
        <end position="595"/>
    </location>
</feature>
<sequence>MSDEASATTAVTQAAAPEAIASAAPAEAKKGEELAAEAPSADAPAEKPTEESATAESENSIKAPTEKRDSAEPAGRVDPETTDTSSAPEASKPSESMNEEGSSHATFQADAPVATPKPKDRRKSAVAAASTGKKLNKKVSKPNLLHLNAQPGDHFFVKLKGHPKWPVIICDDDMLPRSLLGTRPVTAKRADGTYRDDFADGGKRAHQRTFPVMYLYTNEFGWVNNADLSELDPDDCTAEKAEKLKRKDLAQAYELAAQNNPLSYYKGLLAEYQAEILKAEEDKAAALLAKQKQKDEFDADGDVEMADVAEEGAEPKPKKTKTNKRKAEDSAETPARSGSVKKPKIKLLSTPKTTNGASATPKAKTSGEAKSAKSKPKKAKVAEKEEAEKEKTPKEPELSLEEKLHRKEKEVLWLRHRLQKGLITRDSEPKEEEMKGMAEYISKLETFPDLEPSIIRATKIHKVLKAILKLERIPKEEEFNFKSRSQVLWDKWTKILTADSASTSGAADDGAAAPANEEEKETAVNDVNGEKAAVAEEAAEEGEQGDKGVEKADGGKTNGVKEHVEEGDVAAPAEKKSEDADGEPSTQKVKTEIEA</sequence>
<feature type="compositionally biased region" description="Basic and acidic residues" evidence="1">
    <location>
        <begin position="380"/>
        <end position="403"/>
    </location>
</feature>
<dbReference type="EMBL" id="JAQQPM010000003">
    <property type="protein sequence ID" value="KAK2069377.1"/>
    <property type="molecule type" value="Genomic_DNA"/>
</dbReference>
<protein>
    <recommendedName>
        <fullName evidence="2">PWWP domain-containing protein</fullName>
    </recommendedName>
</protein>
<feature type="compositionally biased region" description="Low complexity" evidence="1">
    <location>
        <begin position="1"/>
        <end position="26"/>
    </location>
</feature>
<feature type="compositionally biased region" description="Low complexity" evidence="1">
    <location>
        <begin position="85"/>
        <end position="96"/>
    </location>
</feature>
<name>A0AAD9MAV1_9PEZI</name>
<feature type="region of interest" description="Disordered" evidence="1">
    <location>
        <begin position="1"/>
        <end position="137"/>
    </location>
</feature>
<dbReference type="SUPFAM" id="SSF63748">
    <property type="entry name" value="Tudor/PWWP/MBT"/>
    <property type="match status" value="1"/>
</dbReference>
<dbReference type="Gene3D" id="2.30.30.140">
    <property type="match status" value="1"/>
</dbReference>
<dbReference type="AlphaFoldDB" id="A0AAD9MAV1"/>
<dbReference type="PANTHER" id="PTHR22910">
    <property type="entry name" value="PROTEIN MGARP"/>
    <property type="match status" value="1"/>
</dbReference>
<reference evidence="3" key="1">
    <citation type="journal article" date="2023" name="Mol. Plant Microbe Interact.">
        <title>Elucidating the Obligate Nature and Biological Capacity of an Invasive Fungal Corn Pathogen.</title>
        <authorList>
            <person name="MacCready J.S."/>
            <person name="Roggenkamp E.M."/>
            <person name="Gdanetz K."/>
            <person name="Chilvers M.I."/>
        </authorList>
    </citation>
    <scope>NUCLEOTIDE SEQUENCE</scope>
    <source>
        <strain evidence="3">PM02</strain>
    </source>
</reference>
<dbReference type="GO" id="GO:0005739">
    <property type="term" value="C:mitochondrion"/>
    <property type="evidence" value="ECO:0007669"/>
    <property type="project" value="InterPro"/>
</dbReference>
<dbReference type="PANTHER" id="PTHR22910:SF6">
    <property type="entry name" value="PROTEIN MGARP"/>
    <property type="match status" value="1"/>
</dbReference>
<organism evidence="3 4">
    <name type="scientific">Phyllachora maydis</name>
    <dbReference type="NCBI Taxonomy" id="1825666"/>
    <lineage>
        <taxon>Eukaryota</taxon>
        <taxon>Fungi</taxon>
        <taxon>Dikarya</taxon>
        <taxon>Ascomycota</taxon>
        <taxon>Pezizomycotina</taxon>
        <taxon>Sordariomycetes</taxon>
        <taxon>Sordariomycetidae</taxon>
        <taxon>Phyllachorales</taxon>
        <taxon>Phyllachoraceae</taxon>
        <taxon>Phyllachora</taxon>
    </lineage>
</organism>
<accession>A0AAD9MAV1</accession>
<feature type="compositionally biased region" description="Low complexity" evidence="1">
    <location>
        <begin position="499"/>
        <end position="513"/>
    </location>
</feature>
<evidence type="ECO:0000256" key="1">
    <source>
        <dbReference type="SAM" id="MobiDB-lite"/>
    </source>
</evidence>
<dbReference type="Proteomes" id="UP001217918">
    <property type="component" value="Unassembled WGS sequence"/>
</dbReference>
<proteinExistence type="predicted"/>
<dbReference type="Pfam" id="PF00855">
    <property type="entry name" value="PWWP"/>
    <property type="match status" value="1"/>
</dbReference>
<evidence type="ECO:0000259" key="2">
    <source>
        <dbReference type="PROSITE" id="PS50812"/>
    </source>
</evidence>
<dbReference type="PROSITE" id="PS50812">
    <property type="entry name" value="PWWP"/>
    <property type="match status" value="1"/>
</dbReference>
<gene>
    <name evidence="3" type="ORF">P8C59_003963</name>
</gene>
<dbReference type="InterPro" id="IPR000313">
    <property type="entry name" value="PWWP_dom"/>
</dbReference>
<keyword evidence="4" id="KW-1185">Reference proteome</keyword>
<feature type="compositionally biased region" description="Basic and acidic residues" evidence="1">
    <location>
        <begin position="544"/>
        <end position="566"/>
    </location>
</feature>
<evidence type="ECO:0000313" key="4">
    <source>
        <dbReference type="Proteomes" id="UP001217918"/>
    </source>
</evidence>
<feature type="region of interest" description="Disordered" evidence="1">
    <location>
        <begin position="308"/>
        <end position="403"/>
    </location>
</feature>
<feature type="domain" description="PWWP" evidence="2">
    <location>
        <begin position="151"/>
        <end position="223"/>
    </location>
</feature>